<evidence type="ECO:0000256" key="1">
    <source>
        <dbReference type="SAM" id="MobiDB-lite"/>
    </source>
</evidence>
<reference evidence="3" key="1">
    <citation type="journal article" date="2021" name="Sci. Rep.">
        <title>Diploid genomic architecture of Nitzschia inconspicua, an elite biomass production diatom.</title>
        <authorList>
            <person name="Oliver A."/>
            <person name="Podell S."/>
            <person name="Pinowska A."/>
            <person name="Traller J.C."/>
            <person name="Smith S.R."/>
            <person name="McClure R."/>
            <person name="Beliaev A."/>
            <person name="Bohutskyi P."/>
            <person name="Hill E.A."/>
            <person name="Rabines A."/>
            <person name="Zheng H."/>
            <person name="Allen L.Z."/>
            <person name="Kuo A."/>
            <person name="Grigoriev I.V."/>
            <person name="Allen A.E."/>
            <person name="Hazlebeck D."/>
            <person name="Allen E.E."/>
        </authorList>
    </citation>
    <scope>NUCLEOTIDE SEQUENCE</scope>
    <source>
        <strain evidence="3">Hildebrandi</strain>
    </source>
</reference>
<feature type="region of interest" description="Disordered" evidence="1">
    <location>
        <begin position="982"/>
        <end position="1023"/>
    </location>
</feature>
<feature type="compositionally biased region" description="Basic and acidic residues" evidence="1">
    <location>
        <begin position="699"/>
        <end position="715"/>
    </location>
</feature>
<comment type="caution">
    <text evidence="3">The sequence shown here is derived from an EMBL/GenBank/DDBJ whole genome shotgun (WGS) entry which is preliminary data.</text>
</comment>
<feature type="domain" description="PDZ" evidence="2">
    <location>
        <begin position="911"/>
        <end position="967"/>
    </location>
</feature>
<dbReference type="InterPro" id="IPR001478">
    <property type="entry name" value="PDZ"/>
</dbReference>
<protein>
    <submittedName>
        <fullName evidence="3">PDZ domain containing protein</fullName>
    </submittedName>
</protein>
<dbReference type="PANTHER" id="PTHR38909">
    <property type="entry name" value="G PROTEIN GAMMA DOMAIN-CONTAINING PROTEIN"/>
    <property type="match status" value="1"/>
</dbReference>
<feature type="region of interest" description="Disordered" evidence="1">
    <location>
        <begin position="505"/>
        <end position="563"/>
    </location>
</feature>
<feature type="region of interest" description="Disordered" evidence="1">
    <location>
        <begin position="846"/>
        <end position="887"/>
    </location>
</feature>
<dbReference type="OrthoDB" id="49596at2759"/>
<dbReference type="PANTHER" id="PTHR38909:SF1">
    <property type="entry name" value="G PROTEIN GAMMA DOMAIN-CONTAINING PROTEIN"/>
    <property type="match status" value="1"/>
</dbReference>
<feature type="compositionally biased region" description="Polar residues" evidence="1">
    <location>
        <begin position="150"/>
        <end position="161"/>
    </location>
</feature>
<dbReference type="Pfam" id="PF00595">
    <property type="entry name" value="PDZ"/>
    <property type="match status" value="1"/>
</dbReference>
<feature type="compositionally biased region" description="Basic residues" evidence="1">
    <location>
        <begin position="602"/>
        <end position="612"/>
    </location>
</feature>
<dbReference type="Proteomes" id="UP000693970">
    <property type="component" value="Unassembled WGS sequence"/>
</dbReference>
<feature type="region of interest" description="Disordered" evidence="1">
    <location>
        <begin position="433"/>
        <end position="454"/>
    </location>
</feature>
<feature type="compositionally biased region" description="Low complexity" evidence="1">
    <location>
        <begin position="168"/>
        <end position="179"/>
    </location>
</feature>
<feature type="region of interest" description="Disordered" evidence="1">
    <location>
        <begin position="758"/>
        <end position="825"/>
    </location>
</feature>
<feature type="region of interest" description="Disordered" evidence="1">
    <location>
        <begin position="409"/>
        <end position="428"/>
    </location>
</feature>
<feature type="compositionally biased region" description="Polar residues" evidence="1">
    <location>
        <begin position="21"/>
        <end position="42"/>
    </location>
</feature>
<feature type="region of interest" description="Disordered" evidence="1">
    <location>
        <begin position="1"/>
        <end position="128"/>
    </location>
</feature>
<feature type="compositionally biased region" description="Polar residues" evidence="1">
    <location>
        <begin position="220"/>
        <end position="231"/>
    </location>
</feature>
<feature type="compositionally biased region" description="Low complexity" evidence="1">
    <location>
        <begin position="856"/>
        <end position="881"/>
    </location>
</feature>
<keyword evidence="4" id="KW-1185">Reference proteome</keyword>
<feature type="region of interest" description="Disordered" evidence="1">
    <location>
        <begin position="599"/>
        <end position="622"/>
    </location>
</feature>
<feature type="compositionally biased region" description="Polar residues" evidence="1">
    <location>
        <begin position="984"/>
        <end position="993"/>
    </location>
</feature>
<feature type="compositionally biased region" description="Basic and acidic residues" evidence="1">
    <location>
        <begin position="792"/>
        <end position="802"/>
    </location>
</feature>
<feature type="compositionally biased region" description="Low complexity" evidence="1">
    <location>
        <begin position="516"/>
        <end position="526"/>
    </location>
</feature>
<feature type="compositionally biased region" description="Polar residues" evidence="1">
    <location>
        <begin position="49"/>
        <end position="74"/>
    </location>
</feature>
<feature type="region of interest" description="Disordered" evidence="1">
    <location>
        <begin position="142"/>
        <end position="253"/>
    </location>
</feature>
<organism evidence="3 4">
    <name type="scientific">Nitzschia inconspicua</name>
    <dbReference type="NCBI Taxonomy" id="303405"/>
    <lineage>
        <taxon>Eukaryota</taxon>
        <taxon>Sar</taxon>
        <taxon>Stramenopiles</taxon>
        <taxon>Ochrophyta</taxon>
        <taxon>Bacillariophyta</taxon>
        <taxon>Bacillariophyceae</taxon>
        <taxon>Bacillariophycidae</taxon>
        <taxon>Bacillariales</taxon>
        <taxon>Bacillariaceae</taxon>
        <taxon>Nitzschia</taxon>
    </lineage>
</organism>
<accession>A0A9K3KKP6</accession>
<feature type="region of interest" description="Disordered" evidence="1">
    <location>
        <begin position="641"/>
        <end position="660"/>
    </location>
</feature>
<evidence type="ECO:0000313" key="3">
    <source>
        <dbReference type="EMBL" id="KAG7345529.1"/>
    </source>
</evidence>
<evidence type="ECO:0000313" key="4">
    <source>
        <dbReference type="Proteomes" id="UP000693970"/>
    </source>
</evidence>
<feature type="compositionally biased region" description="Low complexity" evidence="1">
    <location>
        <begin position="538"/>
        <end position="550"/>
    </location>
</feature>
<feature type="compositionally biased region" description="Polar residues" evidence="1">
    <location>
        <begin position="186"/>
        <end position="206"/>
    </location>
</feature>
<feature type="region of interest" description="Disordered" evidence="1">
    <location>
        <begin position="292"/>
        <end position="316"/>
    </location>
</feature>
<gene>
    <name evidence="3" type="ORF">IV203_033060</name>
</gene>
<feature type="compositionally biased region" description="Polar residues" evidence="1">
    <location>
        <begin position="441"/>
        <end position="454"/>
    </location>
</feature>
<dbReference type="AlphaFoldDB" id="A0A9K3KKP6"/>
<reference evidence="3" key="2">
    <citation type="submission" date="2021-04" db="EMBL/GenBank/DDBJ databases">
        <authorList>
            <person name="Podell S."/>
        </authorList>
    </citation>
    <scope>NUCLEOTIDE SEQUENCE</scope>
    <source>
        <strain evidence="3">Hildebrandi</strain>
    </source>
</reference>
<name>A0A9K3KKP6_9STRA</name>
<evidence type="ECO:0000259" key="2">
    <source>
        <dbReference type="PROSITE" id="PS50106"/>
    </source>
</evidence>
<feature type="compositionally biased region" description="Polar residues" evidence="1">
    <location>
        <begin position="88"/>
        <end position="98"/>
    </location>
</feature>
<dbReference type="SMART" id="SM00228">
    <property type="entry name" value="PDZ"/>
    <property type="match status" value="1"/>
</dbReference>
<dbReference type="PROSITE" id="PS50106">
    <property type="entry name" value="PDZ"/>
    <property type="match status" value="1"/>
</dbReference>
<proteinExistence type="predicted"/>
<feature type="compositionally biased region" description="Polar residues" evidence="1">
    <location>
        <begin position="239"/>
        <end position="250"/>
    </location>
</feature>
<feature type="compositionally biased region" description="Basic residues" evidence="1">
    <location>
        <begin position="765"/>
        <end position="791"/>
    </location>
</feature>
<sequence>MGFLKIFGRSSKKKNKPEDTLSPQNSVATTTSNKKGGWLSSSKAKDPRNSTVTSAPQKNSSKNVAQTNGRSSRLASPDEYDTALPRNGSFTNTYTESNSSRERDLEQYRSGNQNGTDFSGIDPRSMTQEQLRIMYEQSRAAARGKVPPSLSDNNIATNGQYDENLARSSSGSMENGSNGVAPSVASPLTTNHLQQWDRQVSGSETSLPGMGGASSKPIYTMSSDLPGQQIQAMDEMNRSDASSSSFNLSTDAEDSEYEMLKRRGRYPGVFGTSTLDTSAIDTATSYTTDEDRKIFPNLPTDDEMTQATEPSLTQPPSLLMPLQTPEDEPGKIHVFPQNREMADDLRAWTLSPNGKGGYREPPTAKSSISRDQNFFASSNNAGVNPINNARNDNISKDNAFASTMISESTSIMNNPSKPTPTTAVATSQMASRNLPGAAPRNFTSPKSQASTNTDFSTKEFGKEFADGFGDFNTDFGDFADFGTFPMADSDWKDGEEKKMQPWEDIKEEEHQQAARSSNSSPAKGSSKQPAEAYPWSNAATTATSSDTSPTKVPISNAETSPKVGTGFSDSFDIAVPTGQVVAASSSFQQDTSLSELLEAAKSKRRTGSRSRSRPSSSSVNSAPAITASFLRQHHNLARYSTGTYQNSSANKDRLNSSGDGTSVSDIIESLEATHTMKRANNVYSHRSVGDTGALATARAAKERLRERRRRERENHSINNNRSTEMSDSEESDHEASDSWLFDEVTGALGPRGIAADLESLSGRSNRSKNSHGNKSHKSSRRKSSRKSSSRRQRSDRSVDSHGSRTSRNSRYSHRSTKSFLSQMSEQSRSVANDLLRLERQLAMVASEENREDQGVRAGSGSASLGGTSRGASRSTSRKTASVGRSSYPTNNLATASAVVRRTKITVMAPPGKLGIILANKADSKGTVVSGVRTSSVLVDRISPGDRIVAIDGEDVSRMTVSEITTIMSRKAEYERRLTVLTIPKTGSGSSPTAATEGVRSPRSGGGSNGGEAFDSSFSSNYRR</sequence>
<feature type="compositionally biased region" description="Polar residues" evidence="1">
    <location>
        <begin position="305"/>
        <end position="316"/>
    </location>
</feature>
<dbReference type="EMBL" id="JAGRRH010000022">
    <property type="protein sequence ID" value="KAG7345529.1"/>
    <property type="molecule type" value="Genomic_DNA"/>
</dbReference>
<feature type="region of interest" description="Disordered" evidence="1">
    <location>
        <begin position="690"/>
        <end position="737"/>
    </location>
</feature>